<reference evidence="1" key="1">
    <citation type="submission" date="2020-02" db="EMBL/GenBank/DDBJ databases">
        <authorList>
            <person name="Meier V. D."/>
        </authorList>
    </citation>
    <scope>NUCLEOTIDE SEQUENCE</scope>
    <source>
        <strain evidence="1">AVDCRST_MAG51</strain>
    </source>
</reference>
<evidence type="ECO:0000313" key="1">
    <source>
        <dbReference type="EMBL" id="CAA9396780.1"/>
    </source>
</evidence>
<evidence type="ECO:0008006" key="2">
    <source>
        <dbReference type="Google" id="ProtNLM"/>
    </source>
</evidence>
<protein>
    <recommendedName>
        <fullName evidence="2">DUF2783 domain-containing protein</fullName>
    </recommendedName>
</protein>
<dbReference type="AlphaFoldDB" id="A0A6J4NVB9"/>
<gene>
    <name evidence="1" type="ORF">AVDCRST_MAG51-645</name>
</gene>
<accession>A0A6J4NVB9</accession>
<name>A0A6J4NVB9_9BURK</name>
<dbReference type="EMBL" id="CADCUX010000176">
    <property type="protein sequence ID" value="CAA9396780.1"/>
    <property type="molecule type" value="Genomic_DNA"/>
</dbReference>
<sequence>MNPEELDLAYTALCNALADAGQPNTERFLAMLCLALMARCESAADVLPLIEAVKVRCGDEGDRA</sequence>
<proteinExistence type="predicted"/>
<organism evidence="1">
    <name type="scientific">uncultured Ramlibacter sp</name>
    <dbReference type="NCBI Taxonomy" id="260755"/>
    <lineage>
        <taxon>Bacteria</taxon>
        <taxon>Pseudomonadati</taxon>
        <taxon>Pseudomonadota</taxon>
        <taxon>Betaproteobacteria</taxon>
        <taxon>Burkholderiales</taxon>
        <taxon>Comamonadaceae</taxon>
        <taxon>Ramlibacter</taxon>
        <taxon>environmental samples</taxon>
    </lineage>
</organism>